<dbReference type="AlphaFoldDB" id="A0A427AZ54"/>
<comment type="caution">
    <text evidence="1">The sequence shown here is derived from an EMBL/GenBank/DDBJ whole genome shotgun (WGS) entry which is preliminary data.</text>
</comment>
<reference evidence="1 2" key="1">
    <citation type="journal article" date="2014" name="Agronomy (Basel)">
        <title>A Draft Genome Sequence for Ensete ventricosum, the Drought-Tolerant Tree Against Hunger.</title>
        <authorList>
            <person name="Harrison J."/>
            <person name="Moore K.A."/>
            <person name="Paszkiewicz K."/>
            <person name="Jones T."/>
            <person name="Grant M."/>
            <person name="Ambacheew D."/>
            <person name="Muzemil S."/>
            <person name="Studholme D.J."/>
        </authorList>
    </citation>
    <scope>NUCLEOTIDE SEQUENCE [LARGE SCALE GENOMIC DNA]</scope>
</reference>
<name>A0A427AZ54_ENSVE</name>
<evidence type="ECO:0000313" key="1">
    <source>
        <dbReference type="EMBL" id="RRT81548.1"/>
    </source>
</evidence>
<protein>
    <submittedName>
        <fullName evidence="1">Uncharacterized protein</fullName>
    </submittedName>
</protein>
<dbReference type="EMBL" id="AMZH03000887">
    <property type="protein sequence ID" value="RRT81548.1"/>
    <property type="molecule type" value="Genomic_DNA"/>
</dbReference>
<accession>A0A427AZ54</accession>
<proteinExistence type="predicted"/>
<evidence type="ECO:0000313" key="2">
    <source>
        <dbReference type="Proteomes" id="UP000287651"/>
    </source>
</evidence>
<dbReference type="Proteomes" id="UP000287651">
    <property type="component" value="Unassembled WGS sequence"/>
</dbReference>
<sequence>MQLRRCALYSSRKSLLLHLRLLPPDTCMSRSKRNETPRAVAWVRNTRLTAKPVLAASAAQFPPVVVLRILPREINLMTRTPL</sequence>
<organism evidence="1 2">
    <name type="scientific">Ensete ventricosum</name>
    <name type="common">Abyssinian banana</name>
    <name type="synonym">Musa ensete</name>
    <dbReference type="NCBI Taxonomy" id="4639"/>
    <lineage>
        <taxon>Eukaryota</taxon>
        <taxon>Viridiplantae</taxon>
        <taxon>Streptophyta</taxon>
        <taxon>Embryophyta</taxon>
        <taxon>Tracheophyta</taxon>
        <taxon>Spermatophyta</taxon>
        <taxon>Magnoliopsida</taxon>
        <taxon>Liliopsida</taxon>
        <taxon>Zingiberales</taxon>
        <taxon>Musaceae</taxon>
        <taxon>Ensete</taxon>
    </lineage>
</organism>
<gene>
    <name evidence="1" type="ORF">B296_00016308</name>
</gene>